<evidence type="ECO:0000313" key="3">
    <source>
        <dbReference type="Proteomes" id="UP000288168"/>
    </source>
</evidence>
<proteinExistence type="predicted"/>
<feature type="compositionally biased region" description="Low complexity" evidence="1">
    <location>
        <begin position="22"/>
        <end position="37"/>
    </location>
</feature>
<evidence type="ECO:0000256" key="1">
    <source>
        <dbReference type="SAM" id="MobiDB-lite"/>
    </source>
</evidence>
<feature type="compositionally biased region" description="Polar residues" evidence="1">
    <location>
        <begin position="45"/>
        <end position="56"/>
    </location>
</feature>
<evidence type="ECO:0000313" key="2">
    <source>
        <dbReference type="EMBL" id="RSL50909.1"/>
    </source>
</evidence>
<keyword evidence="3" id="KW-1185">Reference proteome</keyword>
<dbReference type="AlphaFoldDB" id="A0A428PD34"/>
<protein>
    <submittedName>
        <fullName evidence="2">Uncharacterized protein</fullName>
    </submittedName>
</protein>
<accession>A0A428PD34</accession>
<dbReference type="Proteomes" id="UP000288168">
    <property type="component" value="Unassembled WGS sequence"/>
</dbReference>
<dbReference type="EMBL" id="NKCI01000156">
    <property type="protein sequence ID" value="RSL50909.1"/>
    <property type="molecule type" value="Genomic_DNA"/>
</dbReference>
<comment type="caution">
    <text evidence="2">The sequence shown here is derived from an EMBL/GenBank/DDBJ whole genome shotgun (WGS) entry which is preliminary data.</text>
</comment>
<feature type="region of interest" description="Disordered" evidence="1">
    <location>
        <begin position="1"/>
        <end position="69"/>
    </location>
</feature>
<gene>
    <name evidence="2" type="ORF">CEP54_011687</name>
</gene>
<name>A0A428PD34_9HYPO</name>
<sequence length="82" mass="8900">MSSQPAYIRGWESINWENQKPSSSSSASASQSQSVSSMTCEPDTDSVNYQTVTSRGKSPKEEDSRLSQDFSVTLLGVGGKFE</sequence>
<organism evidence="2 3">
    <name type="scientific">Fusarium duplospermum</name>
    <dbReference type="NCBI Taxonomy" id="1325734"/>
    <lineage>
        <taxon>Eukaryota</taxon>
        <taxon>Fungi</taxon>
        <taxon>Dikarya</taxon>
        <taxon>Ascomycota</taxon>
        <taxon>Pezizomycotina</taxon>
        <taxon>Sordariomycetes</taxon>
        <taxon>Hypocreomycetidae</taxon>
        <taxon>Hypocreales</taxon>
        <taxon>Nectriaceae</taxon>
        <taxon>Fusarium</taxon>
        <taxon>Fusarium solani species complex</taxon>
    </lineage>
</organism>
<reference evidence="2 3" key="1">
    <citation type="submission" date="2017-06" db="EMBL/GenBank/DDBJ databases">
        <title>Comparative genomic analysis of Ambrosia Fusariam Clade fungi.</title>
        <authorList>
            <person name="Stajich J.E."/>
            <person name="Carrillo J."/>
            <person name="Kijimoto T."/>
            <person name="Eskalen A."/>
            <person name="O'Donnell K."/>
            <person name="Kasson M."/>
        </authorList>
    </citation>
    <scope>NUCLEOTIDE SEQUENCE [LARGE SCALE GENOMIC DNA]</scope>
    <source>
        <strain evidence="2 3">NRRL62584</strain>
    </source>
</reference>